<evidence type="ECO:0000313" key="2">
    <source>
        <dbReference type="EMBL" id="KAJ8345004.1"/>
    </source>
</evidence>
<gene>
    <name evidence="2" type="ORF">SKAU_G00291970</name>
</gene>
<evidence type="ECO:0000256" key="1">
    <source>
        <dbReference type="SAM" id="MobiDB-lite"/>
    </source>
</evidence>
<proteinExistence type="predicted"/>
<keyword evidence="3" id="KW-1185">Reference proteome</keyword>
<evidence type="ECO:0000313" key="3">
    <source>
        <dbReference type="Proteomes" id="UP001152622"/>
    </source>
</evidence>
<dbReference type="AlphaFoldDB" id="A0A9Q1EU27"/>
<reference evidence="2" key="1">
    <citation type="journal article" date="2023" name="Science">
        <title>Genome structures resolve the early diversification of teleost fishes.</title>
        <authorList>
            <person name="Parey E."/>
            <person name="Louis A."/>
            <person name="Montfort J."/>
            <person name="Bouchez O."/>
            <person name="Roques C."/>
            <person name="Iampietro C."/>
            <person name="Lluch J."/>
            <person name="Castinel A."/>
            <person name="Donnadieu C."/>
            <person name="Desvignes T."/>
            <person name="Floi Bucao C."/>
            <person name="Jouanno E."/>
            <person name="Wen M."/>
            <person name="Mejri S."/>
            <person name="Dirks R."/>
            <person name="Jansen H."/>
            <person name="Henkel C."/>
            <person name="Chen W.J."/>
            <person name="Zahm M."/>
            <person name="Cabau C."/>
            <person name="Klopp C."/>
            <person name="Thompson A.W."/>
            <person name="Robinson-Rechavi M."/>
            <person name="Braasch I."/>
            <person name="Lecointre G."/>
            <person name="Bobe J."/>
            <person name="Postlethwait J.H."/>
            <person name="Berthelot C."/>
            <person name="Roest Crollius H."/>
            <person name="Guiguen Y."/>
        </authorList>
    </citation>
    <scope>NUCLEOTIDE SEQUENCE</scope>
    <source>
        <strain evidence="2">WJC10195</strain>
    </source>
</reference>
<sequence>MTSFASELSRTAVHTGSDTVPLGAFSPPPSRPLAGSVGVSATARVITHPGVFGRAQSLWGPGRACDATGSEREVWEGPIALLPNE</sequence>
<organism evidence="2 3">
    <name type="scientific">Synaphobranchus kaupii</name>
    <name type="common">Kaup's arrowtooth eel</name>
    <dbReference type="NCBI Taxonomy" id="118154"/>
    <lineage>
        <taxon>Eukaryota</taxon>
        <taxon>Metazoa</taxon>
        <taxon>Chordata</taxon>
        <taxon>Craniata</taxon>
        <taxon>Vertebrata</taxon>
        <taxon>Euteleostomi</taxon>
        <taxon>Actinopterygii</taxon>
        <taxon>Neopterygii</taxon>
        <taxon>Teleostei</taxon>
        <taxon>Anguilliformes</taxon>
        <taxon>Synaphobranchidae</taxon>
        <taxon>Synaphobranchus</taxon>
    </lineage>
</organism>
<name>A0A9Q1EU27_SYNKA</name>
<accession>A0A9Q1EU27</accession>
<dbReference type="Proteomes" id="UP001152622">
    <property type="component" value="Chromosome 12"/>
</dbReference>
<dbReference type="EMBL" id="JAINUF010000012">
    <property type="protein sequence ID" value="KAJ8345004.1"/>
    <property type="molecule type" value="Genomic_DNA"/>
</dbReference>
<comment type="caution">
    <text evidence="2">The sequence shown here is derived from an EMBL/GenBank/DDBJ whole genome shotgun (WGS) entry which is preliminary data.</text>
</comment>
<feature type="compositionally biased region" description="Polar residues" evidence="1">
    <location>
        <begin position="1"/>
        <end position="18"/>
    </location>
</feature>
<feature type="region of interest" description="Disordered" evidence="1">
    <location>
        <begin position="1"/>
        <end position="36"/>
    </location>
</feature>
<protein>
    <submittedName>
        <fullName evidence="2">Uncharacterized protein</fullName>
    </submittedName>
</protein>